<dbReference type="GO" id="GO:0005524">
    <property type="term" value="F:ATP binding"/>
    <property type="evidence" value="ECO:0007669"/>
    <property type="project" value="UniProtKB-KW"/>
</dbReference>
<evidence type="ECO:0000313" key="6">
    <source>
        <dbReference type="EMBL" id="RXH98462.1"/>
    </source>
</evidence>
<comment type="caution">
    <text evidence="6">The sequence shown here is derived from an EMBL/GenBank/DDBJ whole genome shotgun (WGS) entry which is preliminary data.</text>
</comment>
<organism evidence="6 7">
    <name type="scientific">Malus domestica</name>
    <name type="common">Apple</name>
    <name type="synonym">Pyrus malus</name>
    <dbReference type="NCBI Taxonomy" id="3750"/>
    <lineage>
        <taxon>Eukaryota</taxon>
        <taxon>Viridiplantae</taxon>
        <taxon>Streptophyta</taxon>
        <taxon>Embryophyta</taxon>
        <taxon>Tracheophyta</taxon>
        <taxon>Spermatophyta</taxon>
        <taxon>Magnoliopsida</taxon>
        <taxon>eudicotyledons</taxon>
        <taxon>Gunneridae</taxon>
        <taxon>Pentapetalae</taxon>
        <taxon>rosids</taxon>
        <taxon>fabids</taxon>
        <taxon>Rosales</taxon>
        <taxon>Rosaceae</taxon>
        <taxon>Amygdaloideae</taxon>
        <taxon>Maleae</taxon>
        <taxon>Malus</taxon>
    </lineage>
</organism>
<dbReference type="PANTHER" id="PTHR27002">
    <property type="entry name" value="RECEPTOR-LIKE SERINE/THREONINE-PROTEIN KINASE SD1-8"/>
    <property type="match status" value="1"/>
</dbReference>
<accession>A0A498JYA5</accession>
<dbReference type="AlphaFoldDB" id="A0A498JYA5"/>
<keyword evidence="7" id="KW-1185">Reference proteome</keyword>
<dbReference type="PANTHER" id="PTHR27002:SF1003">
    <property type="entry name" value="PROTEIN KINASE DOMAIN-CONTAINING PROTEIN"/>
    <property type="match status" value="1"/>
</dbReference>
<gene>
    <name evidence="6" type="ORF">DVH24_010787</name>
</gene>
<dbReference type="GO" id="GO:0004674">
    <property type="term" value="F:protein serine/threonine kinase activity"/>
    <property type="evidence" value="ECO:0007669"/>
    <property type="project" value="UniProtKB-KW"/>
</dbReference>
<evidence type="ECO:0000256" key="1">
    <source>
        <dbReference type="ARBA" id="ARBA00022527"/>
    </source>
</evidence>
<keyword evidence="5" id="KW-0067">ATP-binding</keyword>
<protein>
    <recommendedName>
        <fullName evidence="8">S-locus receptor kinase C-terminal domain-containing protein</fullName>
    </recommendedName>
</protein>
<keyword evidence="1" id="KW-0723">Serine/threonine-protein kinase</keyword>
<reference evidence="6 7" key="1">
    <citation type="submission" date="2018-10" db="EMBL/GenBank/DDBJ databases">
        <title>A high-quality apple genome assembly.</title>
        <authorList>
            <person name="Hu J."/>
        </authorList>
    </citation>
    <scope>NUCLEOTIDE SEQUENCE [LARGE SCALE GENOMIC DNA]</scope>
    <source>
        <strain evidence="7">cv. HFTH1</strain>
        <tissue evidence="6">Young leaf</tissue>
    </source>
</reference>
<evidence type="ECO:0000313" key="7">
    <source>
        <dbReference type="Proteomes" id="UP000290289"/>
    </source>
</evidence>
<keyword evidence="4" id="KW-0418">Kinase</keyword>
<evidence type="ECO:0000256" key="3">
    <source>
        <dbReference type="ARBA" id="ARBA00022741"/>
    </source>
</evidence>
<proteinExistence type="predicted"/>
<dbReference type="GO" id="GO:0005886">
    <property type="term" value="C:plasma membrane"/>
    <property type="evidence" value="ECO:0007669"/>
    <property type="project" value="TreeGrafter"/>
</dbReference>
<evidence type="ECO:0000256" key="4">
    <source>
        <dbReference type="ARBA" id="ARBA00022777"/>
    </source>
</evidence>
<keyword evidence="2" id="KW-0808">Transferase</keyword>
<sequence>MPLPTSTATTPKHRMTKVPPNLVHWIWIEAGKKTFCGSCNTSEVVRCLHVWLLCAQRVPEDRPSMSSVVLMLSSDVALPPPKQPGFYTEQSVPKSPSRTLLCSENTFSTTLVEPRRFQIRANKSEAVRCLHVGLLCVQRFMVFLGYLDTLSHCCLGIFLWKSIVASIMVSSVVLMPRFINLNFFMVSEQVVTCVKSNAHTRTCAPRHPVVLSMC</sequence>
<keyword evidence="3" id="KW-0547">Nucleotide-binding</keyword>
<evidence type="ECO:0000256" key="2">
    <source>
        <dbReference type="ARBA" id="ARBA00022679"/>
    </source>
</evidence>
<name>A0A498JYA5_MALDO</name>
<dbReference type="Proteomes" id="UP000290289">
    <property type="component" value="Chromosome 5"/>
</dbReference>
<dbReference type="EMBL" id="RDQH01000331">
    <property type="protein sequence ID" value="RXH98462.1"/>
    <property type="molecule type" value="Genomic_DNA"/>
</dbReference>
<evidence type="ECO:0000256" key="5">
    <source>
        <dbReference type="ARBA" id="ARBA00022840"/>
    </source>
</evidence>
<evidence type="ECO:0008006" key="8">
    <source>
        <dbReference type="Google" id="ProtNLM"/>
    </source>
</evidence>